<dbReference type="AlphaFoldDB" id="A0A1H0AC96"/>
<protein>
    <recommendedName>
        <fullName evidence="4">RND transporter</fullName>
    </recommendedName>
</protein>
<gene>
    <name evidence="2" type="ORF">SAMN05444142_1011116</name>
</gene>
<evidence type="ECO:0000313" key="2">
    <source>
        <dbReference type="EMBL" id="SHJ71190.1"/>
    </source>
</evidence>
<dbReference type="OrthoDB" id="1467821at2"/>
<evidence type="ECO:0000313" key="3">
    <source>
        <dbReference type="Proteomes" id="UP000324252"/>
    </source>
</evidence>
<dbReference type="Proteomes" id="UP000324252">
    <property type="component" value="Unassembled WGS sequence"/>
</dbReference>
<dbReference type="RefSeq" id="WP_149786046.1">
    <property type="nucleotide sequence ID" value="NZ_FNIO01000001.1"/>
</dbReference>
<sequence length="71" mass="7779">MQALDGISWLPVVVLCLLLGGAPFVPEPHLLEKLRMLAQGTLSRPIDIFDLVMHGSPFLLLFAKIARAATR</sequence>
<reference evidence="2 3" key="1">
    <citation type="submission" date="2016-11" db="EMBL/GenBank/DDBJ databases">
        <authorList>
            <person name="Varghese N."/>
            <person name="Submissions S."/>
        </authorList>
    </citation>
    <scope>NUCLEOTIDE SEQUENCE [LARGE SCALE GENOMIC DNA]</scope>
    <source>
        <strain evidence="2 3">DSM 29620</strain>
    </source>
</reference>
<name>A0A1H0AC96_9RHOB</name>
<evidence type="ECO:0000256" key="1">
    <source>
        <dbReference type="SAM" id="Phobius"/>
    </source>
</evidence>
<evidence type="ECO:0008006" key="4">
    <source>
        <dbReference type="Google" id="ProtNLM"/>
    </source>
</evidence>
<dbReference type="EMBL" id="FQZZ01000001">
    <property type="protein sequence ID" value="SHJ71190.1"/>
    <property type="molecule type" value="Genomic_DNA"/>
</dbReference>
<keyword evidence="3" id="KW-1185">Reference proteome</keyword>
<keyword evidence="1" id="KW-1133">Transmembrane helix</keyword>
<keyword evidence="1" id="KW-0812">Transmembrane</keyword>
<proteinExistence type="predicted"/>
<organism evidence="2 3">
    <name type="scientific">Lutimaribacter pacificus</name>
    <dbReference type="NCBI Taxonomy" id="391948"/>
    <lineage>
        <taxon>Bacteria</taxon>
        <taxon>Pseudomonadati</taxon>
        <taxon>Pseudomonadota</taxon>
        <taxon>Alphaproteobacteria</taxon>
        <taxon>Rhodobacterales</taxon>
        <taxon>Roseobacteraceae</taxon>
        <taxon>Lutimaribacter</taxon>
    </lineage>
</organism>
<accession>A0A1H0AC96</accession>
<feature type="transmembrane region" description="Helical" evidence="1">
    <location>
        <begin position="6"/>
        <end position="26"/>
    </location>
</feature>
<keyword evidence="1" id="KW-0472">Membrane</keyword>